<dbReference type="Proteomes" id="UP001217089">
    <property type="component" value="Unassembled WGS sequence"/>
</dbReference>
<dbReference type="Gene3D" id="1.10.150.130">
    <property type="match status" value="1"/>
</dbReference>
<evidence type="ECO:0000313" key="4">
    <source>
        <dbReference type="Proteomes" id="UP001217089"/>
    </source>
</evidence>
<keyword evidence="4" id="KW-1185">Reference proteome</keyword>
<dbReference type="SUPFAM" id="SSF47823">
    <property type="entry name" value="lambda integrase-like, N-terminal domain"/>
    <property type="match status" value="1"/>
</dbReference>
<accession>A0ABQ9EY39</accession>
<name>A0ABQ9EY39_TEGGR</name>
<proteinExistence type="predicted"/>
<dbReference type="SUPFAM" id="SSF52266">
    <property type="entry name" value="SGNH hydrolase"/>
    <property type="match status" value="1"/>
</dbReference>
<feature type="region of interest" description="Disordered" evidence="2">
    <location>
        <begin position="397"/>
        <end position="448"/>
    </location>
</feature>
<keyword evidence="1" id="KW-0238">DNA-binding</keyword>
<evidence type="ECO:0000256" key="2">
    <source>
        <dbReference type="SAM" id="MobiDB-lite"/>
    </source>
</evidence>
<dbReference type="PANTHER" id="PTHR34605:SF3">
    <property type="entry name" value="P CELL-TYPE AGGLUTINATION PROTEIN MAP4-LIKE-RELATED"/>
    <property type="match status" value="1"/>
</dbReference>
<dbReference type="InterPro" id="IPR052925">
    <property type="entry name" value="Phage_Integrase-like_Recomb"/>
</dbReference>
<sequence>MAALGDLWPAPLDHIMLFIAYLSRQSRTASTISSYMAALSFIHKINNWSDPSHTFLVTKALEGMKRLRPQKDCRAPITIELLQKIYCELPNVCLSYYEVLLFRSAYTLAFFGLFRVGELVFTTNSMANRPLLYSDINFSTSQGRSMLTVQLRFSKTDQRGKSCRVHLAELRNNPICPVSNVRDSIIYWAHRSALRLLNRHLRLEQQGVYINWMGKRGMKWHNVLTTVSKNIRNFPVPRILILHVGGNDLIDYTTSMLCAKIEYDISILAQWLPNTIIIWSDILPRLYWRGSLNIKPIEKKRKRVNRSGRRSAFLVGGRVIHHQDITYDCPSLFRADKVHLTDVGNALFLNNLQNELELCASNSFSMIFEWILIDQSYGCQQNDVNYSVNNLQRTEVNKDNAKTNENDTELTSGQNENVESDLQRTEVNKDNAKTNENDTELTSSQNENVESDLNLKLLTHNIRKEPKLTKIMQKQMKMCTDKY</sequence>
<evidence type="ECO:0000313" key="3">
    <source>
        <dbReference type="EMBL" id="KAJ8310068.1"/>
    </source>
</evidence>
<dbReference type="InterPro" id="IPR036514">
    <property type="entry name" value="SGNH_hydro_sf"/>
</dbReference>
<dbReference type="Gene3D" id="3.40.50.1110">
    <property type="entry name" value="SGNH hydrolase"/>
    <property type="match status" value="1"/>
</dbReference>
<comment type="caution">
    <text evidence="3">The sequence shown here is derived from an EMBL/GenBank/DDBJ whole genome shotgun (WGS) entry which is preliminary data.</text>
</comment>
<evidence type="ECO:0000256" key="1">
    <source>
        <dbReference type="ARBA" id="ARBA00023125"/>
    </source>
</evidence>
<dbReference type="InterPro" id="IPR010998">
    <property type="entry name" value="Integrase_recombinase_N"/>
</dbReference>
<reference evidence="3 4" key="1">
    <citation type="submission" date="2022-12" db="EMBL/GenBank/DDBJ databases">
        <title>Chromosome-level genome of Tegillarca granosa.</title>
        <authorList>
            <person name="Kim J."/>
        </authorList>
    </citation>
    <scope>NUCLEOTIDE SEQUENCE [LARGE SCALE GENOMIC DNA]</scope>
    <source>
        <strain evidence="3">Teg-2019</strain>
        <tissue evidence="3">Adductor muscle</tissue>
    </source>
</reference>
<evidence type="ECO:0008006" key="5">
    <source>
        <dbReference type="Google" id="ProtNLM"/>
    </source>
</evidence>
<dbReference type="PANTHER" id="PTHR34605">
    <property type="entry name" value="PHAGE_INTEGRASE DOMAIN-CONTAINING PROTEIN"/>
    <property type="match status" value="1"/>
</dbReference>
<dbReference type="CDD" id="cd00229">
    <property type="entry name" value="SGNH_hydrolase"/>
    <property type="match status" value="1"/>
</dbReference>
<protein>
    <recommendedName>
        <fullName evidence="5">Core-binding (CB) domain-containing protein</fullName>
    </recommendedName>
</protein>
<dbReference type="EMBL" id="JARBDR010000640">
    <property type="protein sequence ID" value="KAJ8310068.1"/>
    <property type="molecule type" value="Genomic_DNA"/>
</dbReference>
<feature type="compositionally biased region" description="Basic and acidic residues" evidence="2">
    <location>
        <begin position="421"/>
        <end position="436"/>
    </location>
</feature>
<gene>
    <name evidence="3" type="ORF">KUTeg_011933</name>
</gene>
<organism evidence="3 4">
    <name type="scientific">Tegillarca granosa</name>
    <name type="common">Malaysian cockle</name>
    <name type="synonym">Anadara granosa</name>
    <dbReference type="NCBI Taxonomy" id="220873"/>
    <lineage>
        <taxon>Eukaryota</taxon>
        <taxon>Metazoa</taxon>
        <taxon>Spiralia</taxon>
        <taxon>Lophotrochozoa</taxon>
        <taxon>Mollusca</taxon>
        <taxon>Bivalvia</taxon>
        <taxon>Autobranchia</taxon>
        <taxon>Pteriomorphia</taxon>
        <taxon>Arcoida</taxon>
        <taxon>Arcoidea</taxon>
        <taxon>Arcidae</taxon>
        <taxon>Tegillarca</taxon>
    </lineage>
</organism>